<dbReference type="Proteomes" id="UP000182379">
    <property type="component" value="Unassembled WGS sequence"/>
</dbReference>
<dbReference type="Gene3D" id="3.30.565.10">
    <property type="entry name" value="Histidine kinase-like ATPase, C-terminal domain"/>
    <property type="match status" value="1"/>
</dbReference>
<comment type="catalytic activity">
    <reaction evidence="1">
        <text>ATP + protein L-histidine = ADP + protein N-phospho-L-histidine.</text>
        <dbReference type="EC" id="2.7.13.3"/>
    </reaction>
</comment>
<evidence type="ECO:0000256" key="12">
    <source>
        <dbReference type="ARBA" id="ARBA00023012"/>
    </source>
</evidence>
<keyword evidence="10" id="KW-0067">ATP-binding</keyword>
<evidence type="ECO:0000313" key="17">
    <source>
        <dbReference type="Proteomes" id="UP000182379"/>
    </source>
</evidence>
<name>A0A1H2U574_ACIFE</name>
<evidence type="ECO:0000259" key="15">
    <source>
        <dbReference type="PROSITE" id="PS50109"/>
    </source>
</evidence>
<dbReference type="EMBL" id="FNOP01000002">
    <property type="protein sequence ID" value="SDW51210.1"/>
    <property type="molecule type" value="Genomic_DNA"/>
</dbReference>
<evidence type="ECO:0000256" key="2">
    <source>
        <dbReference type="ARBA" id="ARBA00004651"/>
    </source>
</evidence>
<dbReference type="Pfam" id="PF02518">
    <property type="entry name" value="HATPase_c"/>
    <property type="match status" value="1"/>
</dbReference>
<comment type="subcellular location">
    <subcellularLocation>
        <location evidence="2">Cell membrane</location>
        <topology evidence="2">Multi-pass membrane protein</topology>
    </subcellularLocation>
</comment>
<feature type="domain" description="Histidine kinase" evidence="15">
    <location>
        <begin position="210"/>
        <end position="419"/>
    </location>
</feature>
<dbReference type="RefSeq" id="WP_074704409.1">
    <property type="nucleotide sequence ID" value="NZ_CALAKB010000042.1"/>
</dbReference>
<protein>
    <recommendedName>
        <fullName evidence="3">histidine kinase</fullName>
        <ecNumber evidence="3">2.7.13.3</ecNumber>
    </recommendedName>
</protein>
<dbReference type="SMART" id="SM00388">
    <property type="entry name" value="HisKA"/>
    <property type="match status" value="1"/>
</dbReference>
<evidence type="ECO:0000256" key="9">
    <source>
        <dbReference type="ARBA" id="ARBA00022777"/>
    </source>
</evidence>
<dbReference type="GO" id="GO:0005886">
    <property type="term" value="C:plasma membrane"/>
    <property type="evidence" value="ECO:0007669"/>
    <property type="project" value="UniProtKB-SubCell"/>
</dbReference>
<dbReference type="InterPro" id="IPR003594">
    <property type="entry name" value="HATPase_dom"/>
</dbReference>
<keyword evidence="9 16" id="KW-0418">Kinase</keyword>
<sequence length="419" mass="47195">MDMIHRLRRKFLLLAFVAVVIILAGALGLINGITYMKMRSEVDTLLTAIVQNDGIMPSHQPGTSTESWLSDPEWYNDTPEFAHQTRYFSVILDHDGRIQRLNLSNISAFNELQALEIARALADGPQAQGVFKNKRASYCYSVTERSGGGRLVVVMDCTRDVGAVDAFMRYSLRFGLVCILLYMMILMFLSNYAIRPFVENVASQKRFITNAGHELKTPIAIISANAEALELISGKSQWTDNILFQVKRVTRLINELIMLAKMGEKNQQLLKRETVDISRTFEEAVQSFAPVVEGEKKTLVKEIHPNLQGETDPKYLYEIFTIFMDNAAKYCDEGGTIRAVLEPHGKQGFRAFVSNDYKNGAQVDYSHFFERFYRGDESHNSQKGGYGIGLSMAEEATRLLGGKIQVDYKDGVITFGVTF</sequence>
<keyword evidence="5" id="KW-0597">Phosphoprotein</keyword>
<keyword evidence="7 14" id="KW-0812">Transmembrane</keyword>
<evidence type="ECO:0000256" key="8">
    <source>
        <dbReference type="ARBA" id="ARBA00022741"/>
    </source>
</evidence>
<dbReference type="GO" id="GO:0005524">
    <property type="term" value="F:ATP binding"/>
    <property type="evidence" value="ECO:0007669"/>
    <property type="project" value="UniProtKB-KW"/>
</dbReference>
<dbReference type="SMART" id="SM00387">
    <property type="entry name" value="HATPase_c"/>
    <property type="match status" value="1"/>
</dbReference>
<dbReference type="InterPro" id="IPR005467">
    <property type="entry name" value="His_kinase_dom"/>
</dbReference>
<dbReference type="InterPro" id="IPR003661">
    <property type="entry name" value="HisK_dim/P_dom"/>
</dbReference>
<keyword evidence="4" id="KW-1003">Cell membrane</keyword>
<evidence type="ECO:0000256" key="14">
    <source>
        <dbReference type="SAM" id="Phobius"/>
    </source>
</evidence>
<dbReference type="InterPro" id="IPR050398">
    <property type="entry name" value="HssS/ArlS-like"/>
</dbReference>
<accession>A0A1H2U574</accession>
<keyword evidence="11 14" id="KW-1133">Transmembrane helix</keyword>
<keyword evidence="8" id="KW-0547">Nucleotide-binding</keyword>
<evidence type="ECO:0000313" key="16">
    <source>
        <dbReference type="EMBL" id="SDW51210.1"/>
    </source>
</evidence>
<evidence type="ECO:0000256" key="11">
    <source>
        <dbReference type="ARBA" id="ARBA00022989"/>
    </source>
</evidence>
<evidence type="ECO:0000256" key="6">
    <source>
        <dbReference type="ARBA" id="ARBA00022679"/>
    </source>
</evidence>
<evidence type="ECO:0000256" key="5">
    <source>
        <dbReference type="ARBA" id="ARBA00022553"/>
    </source>
</evidence>
<keyword evidence="13 14" id="KW-0472">Membrane</keyword>
<dbReference type="InterPro" id="IPR036097">
    <property type="entry name" value="HisK_dim/P_sf"/>
</dbReference>
<reference evidence="16 17" key="1">
    <citation type="submission" date="2016-10" db="EMBL/GenBank/DDBJ databases">
        <authorList>
            <person name="Varghese N."/>
            <person name="Submissions S."/>
        </authorList>
    </citation>
    <scope>NUCLEOTIDE SEQUENCE [LARGE SCALE GENOMIC DNA]</scope>
    <source>
        <strain evidence="16 17">WCC6</strain>
    </source>
</reference>
<dbReference type="PANTHER" id="PTHR45528">
    <property type="entry name" value="SENSOR HISTIDINE KINASE CPXA"/>
    <property type="match status" value="1"/>
</dbReference>
<organism evidence="16 17">
    <name type="scientific">Acidaminococcus fermentans</name>
    <dbReference type="NCBI Taxonomy" id="905"/>
    <lineage>
        <taxon>Bacteria</taxon>
        <taxon>Bacillati</taxon>
        <taxon>Bacillota</taxon>
        <taxon>Negativicutes</taxon>
        <taxon>Acidaminococcales</taxon>
        <taxon>Acidaminococcaceae</taxon>
        <taxon>Acidaminococcus</taxon>
    </lineage>
</organism>
<evidence type="ECO:0000256" key="4">
    <source>
        <dbReference type="ARBA" id="ARBA00022475"/>
    </source>
</evidence>
<evidence type="ECO:0000256" key="3">
    <source>
        <dbReference type="ARBA" id="ARBA00012438"/>
    </source>
</evidence>
<dbReference type="GO" id="GO:0000155">
    <property type="term" value="F:phosphorelay sensor kinase activity"/>
    <property type="evidence" value="ECO:0007669"/>
    <property type="project" value="InterPro"/>
</dbReference>
<evidence type="ECO:0000256" key="10">
    <source>
        <dbReference type="ARBA" id="ARBA00022840"/>
    </source>
</evidence>
<gene>
    <name evidence="16" type="ORF">SAMN05216495_102105</name>
</gene>
<dbReference type="Pfam" id="PF00512">
    <property type="entry name" value="HisKA"/>
    <property type="match status" value="1"/>
</dbReference>
<dbReference type="CDD" id="cd00082">
    <property type="entry name" value="HisKA"/>
    <property type="match status" value="1"/>
</dbReference>
<keyword evidence="6" id="KW-0808">Transferase</keyword>
<dbReference type="AlphaFoldDB" id="A0A1H2U574"/>
<proteinExistence type="predicted"/>
<dbReference type="Gene3D" id="1.10.287.130">
    <property type="match status" value="1"/>
</dbReference>
<dbReference type="InterPro" id="IPR036890">
    <property type="entry name" value="HATPase_C_sf"/>
</dbReference>
<evidence type="ECO:0000256" key="13">
    <source>
        <dbReference type="ARBA" id="ARBA00023136"/>
    </source>
</evidence>
<keyword evidence="12" id="KW-0902">Two-component regulatory system</keyword>
<evidence type="ECO:0000256" key="7">
    <source>
        <dbReference type="ARBA" id="ARBA00022692"/>
    </source>
</evidence>
<dbReference type="EC" id="2.7.13.3" evidence="3"/>
<evidence type="ECO:0000256" key="1">
    <source>
        <dbReference type="ARBA" id="ARBA00000085"/>
    </source>
</evidence>
<comment type="caution">
    <text evidence="16">The sequence shown here is derived from an EMBL/GenBank/DDBJ whole genome shotgun (WGS) entry which is preliminary data.</text>
</comment>
<dbReference type="PROSITE" id="PS50109">
    <property type="entry name" value="HIS_KIN"/>
    <property type="match status" value="1"/>
</dbReference>
<dbReference type="SUPFAM" id="SSF55874">
    <property type="entry name" value="ATPase domain of HSP90 chaperone/DNA topoisomerase II/histidine kinase"/>
    <property type="match status" value="1"/>
</dbReference>
<feature type="transmembrane region" description="Helical" evidence="14">
    <location>
        <begin position="174"/>
        <end position="194"/>
    </location>
</feature>
<dbReference type="SUPFAM" id="SSF47384">
    <property type="entry name" value="Homodimeric domain of signal transducing histidine kinase"/>
    <property type="match status" value="1"/>
</dbReference>
<dbReference type="PANTHER" id="PTHR45528:SF1">
    <property type="entry name" value="SENSOR HISTIDINE KINASE CPXA"/>
    <property type="match status" value="1"/>
</dbReference>